<accession>A0AAQ3KSW4</accession>
<evidence type="ECO:0000313" key="3">
    <source>
        <dbReference type="Proteomes" id="UP001327560"/>
    </source>
</evidence>
<evidence type="ECO:0000256" key="1">
    <source>
        <dbReference type="SAM" id="Phobius"/>
    </source>
</evidence>
<dbReference type="PANTHER" id="PTHR34124">
    <property type="entry name" value="F16B3.27 PROTEIN-RELATED"/>
    <property type="match status" value="1"/>
</dbReference>
<keyword evidence="3" id="KW-1185">Reference proteome</keyword>
<proteinExistence type="predicted"/>
<keyword evidence="1" id="KW-1133">Transmembrane helix</keyword>
<dbReference type="AlphaFoldDB" id="A0AAQ3KSW4"/>
<reference evidence="2 3" key="1">
    <citation type="submission" date="2023-10" db="EMBL/GenBank/DDBJ databases">
        <title>Chromosome-scale genome assembly provides insights into flower coloration mechanisms of Canna indica.</title>
        <authorList>
            <person name="Li C."/>
        </authorList>
    </citation>
    <scope>NUCLEOTIDE SEQUENCE [LARGE SCALE GENOMIC DNA]</scope>
    <source>
        <tissue evidence="2">Flower</tissue>
    </source>
</reference>
<name>A0AAQ3KSW4_9LILI</name>
<gene>
    <name evidence="2" type="ORF">Cni_G20149</name>
</gene>
<evidence type="ECO:0000313" key="2">
    <source>
        <dbReference type="EMBL" id="WOL11387.1"/>
    </source>
</evidence>
<keyword evidence="1" id="KW-0472">Membrane</keyword>
<dbReference type="EMBL" id="CP136895">
    <property type="protein sequence ID" value="WOL11387.1"/>
    <property type="molecule type" value="Genomic_DNA"/>
</dbReference>
<sequence>MFLTLSLRLLPSSPYDLLLTALHALTIIVVASAYATTPTSIARWHAAHMVSTIFASIFQGAIVLLASTHTTDFLAKLCSYVREEDGTVILRMNSSA</sequence>
<keyword evidence="1" id="KW-0812">Transmembrane</keyword>
<dbReference type="Proteomes" id="UP001327560">
    <property type="component" value="Chromosome 6"/>
</dbReference>
<protein>
    <submittedName>
        <fullName evidence="2">Uncharacterized protein</fullName>
    </submittedName>
</protein>
<feature type="transmembrane region" description="Helical" evidence="1">
    <location>
        <begin position="45"/>
        <end position="66"/>
    </location>
</feature>
<dbReference type="PANTHER" id="PTHR34124:SF2">
    <property type="entry name" value="F16B3.27 PROTEIN-RELATED"/>
    <property type="match status" value="1"/>
</dbReference>
<organism evidence="2 3">
    <name type="scientific">Canna indica</name>
    <name type="common">Indian-shot</name>
    <dbReference type="NCBI Taxonomy" id="4628"/>
    <lineage>
        <taxon>Eukaryota</taxon>
        <taxon>Viridiplantae</taxon>
        <taxon>Streptophyta</taxon>
        <taxon>Embryophyta</taxon>
        <taxon>Tracheophyta</taxon>
        <taxon>Spermatophyta</taxon>
        <taxon>Magnoliopsida</taxon>
        <taxon>Liliopsida</taxon>
        <taxon>Zingiberales</taxon>
        <taxon>Cannaceae</taxon>
        <taxon>Canna</taxon>
    </lineage>
</organism>